<evidence type="ECO:0000313" key="1">
    <source>
        <dbReference type="EMBL" id="OSD05037.1"/>
    </source>
</evidence>
<dbReference type="EMBL" id="KZ084094">
    <property type="protein sequence ID" value="OSD05037.1"/>
    <property type="molecule type" value="Genomic_DNA"/>
</dbReference>
<keyword evidence="2" id="KW-1185">Reference proteome</keyword>
<dbReference type="Proteomes" id="UP000193067">
    <property type="component" value="Unassembled WGS sequence"/>
</dbReference>
<protein>
    <submittedName>
        <fullName evidence="1">Uncharacterized protein</fullName>
    </submittedName>
</protein>
<reference evidence="1 2" key="1">
    <citation type="journal article" date="2015" name="Biotechnol. Biofuels">
        <title>Enhanced degradation of softwood versus hardwood by the white-rot fungus Pycnoporus coccineus.</title>
        <authorList>
            <person name="Couturier M."/>
            <person name="Navarro D."/>
            <person name="Chevret D."/>
            <person name="Henrissat B."/>
            <person name="Piumi F."/>
            <person name="Ruiz-Duenas F.J."/>
            <person name="Martinez A.T."/>
            <person name="Grigoriev I.V."/>
            <person name="Riley R."/>
            <person name="Lipzen A."/>
            <person name="Berrin J.G."/>
            <person name="Master E.R."/>
            <person name="Rosso M.N."/>
        </authorList>
    </citation>
    <scope>NUCLEOTIDE SEQUENCE [LARGE SCALE GENOMIC DNA]</scope>
    <source>
        <strain evidence="1 2">BRFM310</strain>
    </source>
</reference>
<name>A0A1Y2IVB9_TRAC3</name>
<dbReference type="AlphaFoldDB" id="A0A1Y2IVB9"/>
<organism evidence="1 2">
    <name type="scientific">Trametes coccinea (strain BRFM310)</name>
    <name type="common">Pycnoporus coccineus</name>
    <dbReference type="NCBI Taxonomy" id="1353009"/>
    <lineage>
        <taxon>Eukaryota</taxon>
        <taxon>Fungi</taxon>
        <taxon>Dikarya</taxon>
        <taxon>Basidiomycota</taxon>
        <taxon>Agaricomycotina</taxon>
        <taxon>Agaricomycetes</taxon>
        <taxon>Polyporales</taxon>
        <taxon>Polyporaceae</taxon>
        <taxon>Trametes</taxon>
    </lineage>
</organism>
<sequence length="95" mass="9859">MYHGELYSYTGTLRGSMGGPAELCAFNACALVLSRIGTAVVLVVEIVEYALVCTGNVTCTSCQSDAPDQSRKALRKGSSGVGSVIVGYLHARGSI</sequence>
<accession>A0A1Y2IVB9</accession>
<evidence type="ECO:0000313" key="2">
    <source>
        <dbReference type="Proteomes" id="UP000193067"/>
    </source>
</evidence>
<proteinExistence type="predicted"/>
<gene>
    <name evidence="1" type="ORF">PYCCODRAFT_1277067</name>
</gene>